<dbReference type="Pfam" id="PF07073">
    <property type="entry name" value="ROF"/>
    <property type="match status" value="1"/>
</dbReference>
<dbReference type="SUPFAM" id="SSF101744">
    <property type="entry name" value="Rof/RNase P subunit-like"/>
    <property type="match status" value="1"/>
</dbReference>
<organism evidence="1 2">
    <name type="scientific">Photobacterium frigidiphilum</name>
    <dbReference type="NCBI Taxonomy" id="264736"/>
    <lineage>
        <taxon>Bacteria</taxon>
        <taxon>Pseudomonadati</taxon>
        <taxon>Pseudomonadota</taxon>
        <taxon>Gammaproteobacteria</taxon>
        <taxon>Vibrionales</taxon>
        <taxon>Vibrionaceae</taxon>
        <taxon>Photobacterium</taxon>
    </lineage>
</organism>
<reference evidence="1 2" key="1">
    <citation type="submission" date="2018-01" db="EMBL/GenBank/DDBJ databases">
        <title>Whole genome sequencing of Histamine producing bacteria.</title>
        <authorList>
            <person name="Butler K."/>
        </authorList>
    </citation>
    <scope>NUCLEOTIDE SEQUENCE [LARGE SCALE GENOMIC DNA]</scope>
    <source>
        <strain evidence="1 2">JCM 12947</strain>
    </source>
</reference>
<dbReference type="InterPro" id="IPR038626">
    <property type="entry name" value="Rof-like_sf"/>
</dbReference>
<dbReference type="Proteomes" id="UP000240987">
    <property type="component" value="Unassembled WGS sequence"/>
</dbReference>
<evidence type="ECO:0000313" key="2">
    <source>
        <dbReference type="Proteomes" id="UP000240987"/>
    </source>
</evidence>
<proteinExistence type="predicted"/>
<name>A0A2T3JPR5_9GAMM</name>
<gene>
    <name evidence="1" type="ORF">C9J12_03435</name>
</gene>
<dbReference type="InterPro" id="IPR009778">
    <property type="entry name" value="ROF"/>
</dbReference>
<dbReference type="OrthoDB" id="5344363at2"/>
<dbReference type="Gene3D" id="2.30.30.400">
    <property type="entry name" value="Rof-like"/>
    <property type="match status" value="1"/>
</dbReference>
<dbReference type="EMBL" id="PYMJ01000002">
    <property type="protein sequence ID" value="PSU51028.1"/>
    <property type="molecule type" value="Genomic_DNA"/>
</dbReference>
<sequence>MSDYQAIQCQRYDFIEIACMRRYLLSIELNDETTLVGTAIDTKTQADKTEWLVIEQDGLSQPVRLDTIKAITPLTANATFGRELIAGS</sequence>
<accession>A0A2T3JPR5</accession>
<dbReference type="InterPro" id="IPR023534">
    <property type="entry name" value="Rof/RNase_P-like"/>
</dbReference>
<evidence type="ECO:0000313" key="1">
    <source>
        <dbReference type="EMBL" id="PSU51028.1"/>
    </source>
</evidence>
<keyword evidence="2" id="KW-1185">Reference proteome</keyword>
<dbReference type="AlphaFoldDB" id="A0A2T3JPR5"/>
<comment type="caution">
    <text evidence="1">The sequence shown here is derived from an EMBL/GenBank/DDBJ whole genome shotgun (WGS) entry which is preliminary data.</text>
</comment>
<dbReference type="RefSeq" id="WP_107241419.1">
    <property type="nucleotide sequence ID" value="NZ_PYMJ01000002.1"/>
</dbReference>
<protein>
    <submittedName>
        <fullName evidence="1">Transcriptional antiterminator</fullName>
    </submittedName>
</protein>